<protein>
    <submittedName>
        <fullName evidence="4">Uncharacterized protein</fullName>
    </submittedName>
</protein>
<evidence type="ECO:0000313" key="5">
    <source>
        <dbReference type="Proteomes" id="UP000247409"/>
    </source>
</evidence>
<evidence type="ECO:0000256" key="1">
    <source>
        <dbReference type="SAM" id="MobiDB-lite"/>
    </source>
</evidence>
<keyword evidence="5" id="KW-1185">Reference proteome</keyword>
<keyword evidence="2" id="KW-0812">Transmembrane</keyword>
<evidence type="ECO:0000256" key="2">
    <source>
        <dbReference type="SAM" id="Phobius"/>
    </source>
</evidence>
<feature type="transmembrane region" description="Helical" evidence="2">
    <location>
        <begin position="464"/>
        <end position="479"/>
    </location>
</feature>
<dbReference type="EMBL" id="NBIV01000050">
    <property type="protein sequence ID" value="PXF45881.1"/>
    <property type="molecule type" value="Genomic_DNA"/>
</dbReference>
<feature type="region of interest" description="Disordered" evidence="1">
    <location>
        <begin position="29"/>
        <end position="94"/>
    </location>
</feature>
<feature type="transmembrane region" description="Helical" evidence="2">
    <location>
        <begin position="432"/>
        <end position="457"/>
    </location>
</feature>
<feature type="transmembrane region" description="Helical" evidence="2">
    <location>
        <begin position="359"/>
        <end position="380"/>
    </location>
</feature>
<reference evidence="4 5" key="1">
    <citation type="journal article" date="2018" name="Mol. Biol. Evol.">
        <title>Analysis of the draft genome of the red seaweed Gracilariopsis chorda provides insights into genome size evolution in Rhodophyta.</title>
        <authorList>
            <person name="Lee J."/>
            <person name="Yang E.C."/>
            <person name="Graf L."/>
            <person name="Yang J.H."/>
            <person name="Qiu H."/>
            <person name="Zel Zion U."/>
            <person name="Chan C.X."/>
            <person name="Stephens T.G."/>
            <person name="Weber A.P.M."/>
            <person name="Boo G.H."/>
            <person name="Boo S.M."/>
            <person name="Kim K.M."/>
            <person name="Shin Y."/>
            <person name="Jung M."/>
            <person name="Lee S.J."/>
            <person name="Yim H.S."/>
            <person name="Lee J.H."/>
            <person name="Bhattacharya D."/>
            <person name="Yoon H.S."/>
        </authorList>
    </citation>
    <scope>NUCLEOTIDE SEQUENCE [LARGE SCALE GENOMIC DNA]</scope>
    <source>
        <strain evidence="4 5">SKKU-2015</strain>
        <tissue evidence="4">Whole body</tissue>
    </source>
</reference>
<comment type="caution">
    <text evidence="4">The sequence shown here is derived from an EMBL/GenBank/DDBJ whole genome shotgun (WGS) entry which is preliminary data.</text>
</comment>
<evidence type="ECO:0000256" key="3">
    <source>
        <dbReference type="SAM" id="SignalP"/>
    </source>
</evidence>
<dbReference type="Proteomes" id="UP000247409">
    <property type="component" value="Unassembled WGS sequence"/>
</dbReference>
<keyword evidence="2" id="KW-0472">Membrane</keyword>
<accession>A0A2V3IUU0</accession>
<feature type="compositionally biased region" description="Basic and acidic residues" evidence="1">
    <location>
        <begin position="153"/>
        <end position="174"/>
    </location>
</feature>
<name>A0A2V3IUU0_9FLOR</name>
<feature type="transmembrane region" description="Helical" evidence="2">
    <location>
        <begin position="392"/>
        <end position="417"/>
    </location>
</feature>
<dbReference type="OrthoDB" id="10486881at2759"/>
<sequence length="664" mass="74764">MSLAVSKGLLPLFVFSYVVLIGAAQNTIPGSGATSRRVTRRAELDSTIPVPDPEDEPLTRDKYRNSGYHGQRKSSARTVKLLFGPASKKTPRLQQKVNEVDSLPNLFTEKGKDGNSEHSLVTSHGSDISRDLSSSTTAFEVPSSAKTPLTEGVDSKTHVAESRHVEGTATQERELDAEEQKLKLATNKLVKWLRNRLRKRLEDVANLEHEMTTENVLLENLESEIKDTSEERKSEIREKIATQKELSEFRRHSTSPDATMERVKSQTTALSEQLEKVKDAYESMAARHKDLKDKLRSAGLTHWLEARGKEYFPETAVGVLSKSAQILGPVTHGFQKVVSLDDMLSRKVERVMHGSDEGMYGSIVWDLTMLIPFVPFLCLLRVADHAFHHVSMFHIVLCGSALFAAESFISFILSVFLGKEVLSVTQKVNETILVALVLLNAVLYTLVLFSQVLISCLHSSRNEGIQVILMFTIGYRYYYHVFQPAMLGRPIMITLMSHIVHILTFSLVFIEKKRLLDYKTPYDLYFNKLILGTKDWVMDTFQAMLNVFSDIVPHGSRARTSEYGSQTSYASTFDGDHSFQTIKPVSEEDEQRTVSLLQENSRYLGHNRWYEVNRSASLIRKTFTASQLYGDHMHSTVKSTGKGTAQETCRSSSNNSAAYQSCRE</sequence>
<proteinExistence type="predicted"/>
<keyword evidence="3" id="KW-0732">Signal</keyword>
<feature type="signal peptide" evidence="3">
    <location>
        <begin position="1"/>
        <end position="24"/>
    </location>
</feature>
<dbReference type="AlphaFoldDB" id="A0A2V3IUU0"/>
<evidence type="ECO:0000313" key="4">
    <source>
        <dbReference type="EMBL" id="PXF45881.1"/>
    </source>
</evidence>
<organism evidence="4 5">
    <name type="scientific">Gracilariopsis chorda</name>
    <dbReference type="NCBI Taxonomy" id="448386"/>
    <lineage>
        <taxon>Eukaryota</taxon>
        <taxon>Rhodophyta</taxon>
        <taxon>Florideophyceae</taxon>
        <taxon>Rhodymeniophycidae</taxon>
        <taxon>Gracilariales</taxon>
        <taxon>Gracilariaceae</taxon>
        <taxon>Gracilariopsis</taxon>
    </lineage>
</organism>
<feature type="chain" id="PRO_5015868599" evidence="3">
    <location>
        <begin position="25"/>
        <end position="664"/>
    </location>
</feature>
<feature type="compositionally biased region" description="Polar residues" evidence="1">
    <location>
        <begin position="117"/>
        <end position="138"/>
    </location>
</feature>
<gene>
    <name evidence="4" type="ORF">BWQ96_04316</name>
</gene>
<feature type="transmembrane region" description="Helical" evidence="2">
    <location>
        <begin position="491"/>
        <end position="510"/>
    </location>
</feature>
<feature type="region of interest" description="Disordered" evidence="1">
    <location>
        <begin position="637"/>
        <end position="664"/>
    </location>
</feature>
<feature type="region of interest" description="Disordered" evidence="1">
    <location>
        <begin position="107"/>
        <end position="174"/>
    </location>
</feature>
<keyword evidence="2" id="KW-1133">Transmembrane helix</keyword>